<organism evidence="2 3">
    <name type="scientific">Coleophoma cylindrospora</name>
    <dbReference type="NCBI Taxonomy" id="1849047"/>
    <lineage>
        <taxon>Eukaryota</taxon>
        <taxon>Fungi</taxon>
        <taxon>Dikarya</taxon>
        <taxon>Ascomycota</taxon>
        <taxon>Pezizomycotina</taxon>
        <taxon>Leotiomycetes</taxon>
        <taxon>Helotiales</taxon>
        <taxon>Dermateaceae</taxon>
        <taxon>Coleophoma</taxon>
    </lineage>
</organism>
<comment type="caution">
    <text evidence="2">The sequence shown here is derived from an EMBL/GenBank/DDBJ whole genome shotgun (WGS) entry which is preliminary data.</text>
</comment>
<sequence>MAVGHSDAPKSSIVPSGDNGDGQMENGQPALAVTAEDDVWDEQKIEESLKTLKEMYIQLRDLRSTIPRLIAPLTTKQPSPETLFRSFSESASTATREVQSFRRLMTDERSTKILDHARQSRADNPKGIKPWRITDDPDWNRRES</sequence>
<evidence type="ECO:0000256" key="1">
    <source>
        <dbReference type="SAM" id="MobiDB-lite"/>
    </source>
</evidence>
<dbReference type="AlphaFoldDB" id="A0A3D8SSS6"/>
<reference evidence="2 3" key="1">
    <citation type="journal article" date="2018" name="IMA Fungus">
        <title>IMA Genome-F 9: Draft genome sequence of Annulohypoxylon stygium, Aspergillus mulundensis, Berkeleyomyces basicola (syn. Thielaviopsis basicola), Ceratocystis smalleyi, two Cercospora beticola strains, Coleophoma cylindrospora, Fusarium fracticaudum, Phialophora cf. hyalina, and Morchella septimelata.</title>
        <authorList>
            <person name="Wingfield B.D."/>
            <person name="Bills G.F."/>
            <person name="Dong Y."/>
            <person name="Huang W."/>
            <person name="Nel W.J."/>
            <person name="Swalarsk-Parry B.S."/>
            <person name="Vaghefi N."/>
            <person name="Wilken P.M."/>
            <person name="An Z."/>
            <person name="de Beer Z.W."/>
            <person name="De Vos L."/>
            <person name="Chen L."/>
            <person name="Duong T.A."/>
            <person name="Gao Y."/>
            <person name="Hammerbacher A."/>
            <person name="Kikkert J.R."/>
            <person name="Li Y."/>
            <person name="Li H."/>
            <person name="Li K."/>
            <person name="Li Q."/>
            <person name="Liu X."/>
            <person name="Ma X."/>
            <person name="Naidoo K."/>
            <person name="Pethybridge S.J."/>
            <person name="Sun J."/>
            <person name="Steenkamp E.T."/>
            <person name="van der Nest M.A."/>
            <person name="van Wyk S."/>
            <person name="Wingfield M.J."/>
            <person name="Xiong C."/>
            <person name="Yue Q."/>
            <person name="Zhang X."/>
        </authorList>
    </citation>
    <scope>NUCLEOTIDE SEQUENCE [LARGE SCALE GENOMIC DNA]</scope>
    <source>
        <strain evidence="2 3">BP6252</strain>
    </source>
</reference>
<gene>
    <name evidence="2" type="ORF">BP6252_01392</name>
</gene>
<dbReference type="STRING" id="1849047.A0A3D8SSS6"/>
<accession>A0A3D8SSS6</accession>
<dbReference type="OrthoDB" id="5326237at2759"/>
<evidence type="ECO:0000313" key="2">
    <source>
        <dbReference type="EMBL" id="RDW89360.1"/>
    </source>
</evidence>
<dbReference type="EMBL" id="PDLM01000001">
    <property type="protein sequence ID" value="RDW89360.1"/>
    <property type="molecule type" value="Genomic_DNA"/>
</dbReference>
<feature type="region of interest" description="Disordered" evidence="1">
    <location>
        <begin position="1"/>
        <end position="35"/>
    </location>
</feature>
<name>A0A3D8SSS6_9HELO</name>
<dbReference type="Proteomes" id="UP000256645">
    <property type="component" value="Unassembled WGS sequence"/>
</dbReference>
<keyword evidence="3" id="KW-1185">Reference proteome</keyword>
<feature type="region of interest" description="Disordered" evidence="1">
    <location>
        <begin position="108"/>
        <end position="144"/>
    </location>
</feature>
<protein>
    <submittedName>
        <fullName evidence="2">Uncharacterized protein</fullName>
    </submittedName>
</protein>
<evidence type="ECO:0000313" key="3">
    <source>
        <dbReference type="Proteomes" id="UP000256645"/>
    </source>
</evidence>
<proteinExistence type="predicted"/>